<feature type="domain" description="Peptidase C1A papain C-terminal" evidence="4">
    <location>
        <begin position="155"/>
        <end position="313"/>
    </location>
</feature>
<keyword evidence="2" id="KW-1015">Disulfide bond</keyword>
<feature type="compositionally biased region" description="Polar residues" evidence="3">
    <location>
        <begin position="12"/>
        <end position="22"/>
    </location>
</feature>
<feature type="compositionally biased region" description="Basic and acidic residues" evidence="3">
    <location>
        <begin position="1"/>
        <end position="11"/>
    </location>
</feature>
<dbReference type="InterPro" id="IPR013128">
    <property type="entry name" value="Peptidase_C1A"/>
</dbReference>
<comment type="caution">
    <text evidence="5">The sequence shown here is derived from an EMBL/GenBank/DDBJ whole genome shotgun (WGS) entry which is preliminary data.</text>
</comment>
<evidence type="ECO:0000256" key="1">
    <source>
        <dbReference type="ARBA" id="ARBA00008455"/>
    </source>
</evidence>
<proteinExistence type="inferred from homology"/>
<feature type="region of interest" description="Disordered" evidence="3">
    <location>
        <begin position="1"/>
        <end position="22"/>
    </location>
</feature>
<dbReference type="PANTHER" id="PTHR12411">
    <property type="entry name" value="CYSTEINE PROTEASE FAMILY C1-RELATED"/>
    <property type="match status" value="1"/>
</dbReference>
<dbReference type="Proteomes" id="UP001153076">
    <property type="component" value="Unassembled WGS sequence"/>
</dbReference>
<evidence type="ECO:0000259" key="4">
    <source>
        <dbReference type="SMART" id="SM00645"/>
    </source>
</evidence>
<sequence>MSKTVARERNPTSEGKQALSPTSMRIISSRVGPIFPIPGGKHPGRWLWARTVTEAGEFPRLVQEFQGGEGQHGGGEAPVEEVVTKIEFEDERPVFDGRGYGAREAVGVEVEEGEVRKEAEFGGEGPGYVGVVEVNAGHGLDVGILGGRGTEDAGVGADIRAEPVASEVEGVGCHGLLPCLEGYVGVSEARARESQSVNSRPKVTIDGHEDVPENDEDALLKAVSNQPVSVAIDVRGQDFQFYSEGVFTGECGTELNHCVAAVGYGTTLDGTKYRTVKNCWAEEWGEKGYIRMQRGVSAEEGLCGIAMEASYPIKNSSTNPSADDEYSMKDEL</sequence>
<dbReference type="InterPro" id="IPR039417">
    <property type="entry name" value="Peptidase_C1A_papain-like"/>
</dbReference>
<dbReference type="Gene3D" id="3.90.70.10">
    <property type="entry name" value="Cysteine proteinases"/>
    <property type="match status" value="1"/>
</dbReference>
<dbReference type="GO" id="GO:0008234">
    <property type="term" value="F:cysteine-type peptidase activity"/>
    <property type="evidence" value="ECO:0007669"/>
    <property type="project" value="InterPro"/>
</dbReference>
<dbReference type="InterPro" id="IPR038765">
    <property type="entry name" value="Papain-like_cys_pep_sf"/>
</dbReference>
<dbReference type="CDD" id="cd02248">
    <property type="entry name" value="Peptidase_C1A"/>
    <property type="match status" value="1"/>
</dbReference>
<dbReference type="Pfam" id="PF00112">
    <property type="entry name" value="Peptidase_C1"/>
    <property type="match status" value="1"/>
</dbReference>
<gene>
    <name evidence="5" type="ORF">Cgig2_015710</name>
</gene>
<keyword evidence="6" id="KW-1185">Reference proteome</keyword>
<dbReference type="InterPro" id="IPR025660">
    <property type="entry name" value="Pept_his_AS"/>
</dbReference>
<dbReference type="OrthoDB" id="10253408at2759"/>
<evidence type="ECO:0000313" key="6">
    <source>
        <dbReference type="Proteomes" id="UP001153076"/>
    </source>
</evidence>
<evidence type="ECO:0000256" key="3">
    <source>
        <dbReference type="SAM" id="MobiDB-lite"/>
    </source>
</evidence>
<reference evidence="5" key="1">
    <citation type="submission" date="2022-04" db="EMBL/GenBank/DDBJ databases">
        <title>Carnegiea gigantea Genome sequencing and assembly v2.</title>
        <authorList>
            <person name="Copetti D."/>
            <person name="Sanderson M.J."/>
            <person name="Burquez A."/>
            <person name="Wojciechowski M.F."/>
        </authorList>
    </citation>
    <scope>NUCLEOTIDE SEQUENCE</scope>
    <source>
        <strain evidence="5">SGP5-SGP5p</strain>
        <tissue evidence="5">Aerial part</tissue>
    </source>
</reference>
<name>A0A9Q1Q5R9_9CARY</name>
<evidence type="ECO:0000313" key="5">
    <source>
        <dbReference type="EMBL" id="KAJ8429421.1"/>
    </source>
</evidence>
<dbReference type="GO" id="GO:0006508">
    <property type="term" value="P:proteolysis"/>
    <property type="evidence" value="ECO:0007669"/>
    <property type="project" value="InterPro"/>
</dbReference>
<organism evidence="5 6">
    <name type="scientific">Carnegiea gigantea</name>
    <dbReference type="NCBI Taxonomy" id="171969"/>
    <lineage>
        <taxon>Eukaryota</taxon>
        <taxon>Viridiplantae</taxon>
        <taxon>Streptophyta</taxon>
        <taxon>Embryophyta</taxon>
        <taxon>Tracheophyta</taxon>
        <taxon>Spermatophyta</taxon>
        <taxon>Magnoliopsida</taxon>
        <taxon>eudicotyledons</taxon>
        <taxon>Gunneridae</taxon>
        <taxon>Pentapetalae</taxon>
        <taxon>Caryophyllales</taxon>
        <taxon>Cactineae</taxon>
        <taxon>Cactaceae</taxon>
        <taxon>Cactoideae</taxon>
        <taxon>Echinocereeae</taxon>
        <taxon>Carnegiea</taxon>
    </lineage>
</organism>
<accession>A0A9Q1Q5R9</accession>
<protein>
    <recommendedName>
        <fullName evidence="4">Peptidase C1A papain C-terminal domain-containing protein</fullName>
    </recommendedName>
</protein>
<dbReference type="InterPro" id="IPR000668">
    <property type="entry name" value="Peptidase_C1A_C"/>
</dbReference>
<dbReference type="EMBL" id="JAKOGI010000895">
    <property type="protein sequence ID" value="KAJ8429421.1"/>
    <property type="molecule type" value="Genomic_DNA"/>
</dbReference>
<evidence type="ECO:0000256" key="2">
    <source>
        <dbReference type="ARBA" id="ARBA00023157"/>
    </source>
</evidence>
<dbReference type="SUPFAM" id="SSF54001">
    <property type="entry name" value="Cysteine proteinases"/>
    <property type="match status" value="1"/>
</dbReference>
<dbReference type="SMART" id="SM00645">
    <property type="entry name" value="Pept_C1"/>
    <property type="match status" value="1"/>
</dbReference>
<dbReference type="AlphaFoldDB" id="A0A9Q1Q5R9"/>
<dbReference type="PROSITE" id="PS00639">
    <property type="entry name" value="THIOL_PROTEASE_HIS"/>
    <property type="match status" value="1"/>
</dbReference>
<comment type="similarity">
    <text evidence="1">Belongs to the peptidase C1 family.</text>
</comment>